<dbReference type="PANTHER" id="PTHR10972">
    <property type="entry name" value="OXYSTEROL-BINDING PROTEIN-RELATED"/>
    <property type="match status" value="1"/>
</dbReference>
<protein>
    <recommendedName>
        <fullName evidence="11">Oxysterol-binding protein</fullName>
    </recommendedName>
</protein>
<dbReference type="SUPFAM" id="SSF101576">
    <property type="entry name" value="Supernatant protein factor (SPF), C-terminal domain"/>
    <property type="match status" value="1"/>
</dbReference>
<organism evidence="9 10">
    <name type="scientific">Lichtheimia ornata</name>
    <dbReference type="NCBI Taxonomy" id="688661"/>
    <lineage>
        <taxon>Eukaryota</taxon>
        <taxon>Fungi</taxon>
        <taxon>Fungi incertae sedis</taxon>
        <taxon>Mucoromycota</taxon>
        <taxon>Mucoromycotina</taxon>
        <taxon>Mucoromycetes</taxon>
        <taxon>Mucorales</taxon>
        <taxon>Lichtheimiaceae</taxon>
        <taxon>Lichtheimia</taxon>
    </lineage>
</organism>
<accession>A0AAD7V543</accession>
<dbReference type="GO" id="GO:0032541">
    <property type="term" value="C:cortical endoplasmic reticulum"/>
    <property type="evidence" value="ECO:0007669"/>
    <property type="project" value="TreeGrafter"/>
</dbReference>
<dbReference type="Gene3D" id="3.30.70.3490">
    <property type="match status" value="1"/>
</dbReference>
<dbReference type="GO" id="GO:0120009">
    <property type="term" value="P:intermembrane lipid transfer"/>
    <property type="evidence" value="ECO:0007669"/>
    <property type="project" value="UniProtKB-ARBA"/>
</dbReference>
<evidence type="ECO:0000313" key="10">
    <source>
        <dbReference type="Proteomes" id="UP001234581"/>
    </source>
</evidence>
<evidence type="ECO:0000256" key="2">
    <source>
        <dbReference type="ARBA" id="ARBA00022448"/>
    </source>
</evidence>
<evidence type="ECO:0000256" key="1">
    <source>
        <dbReference type="ARBA" id="ARBA00008842"/>
    </source>
</evidence>
<name>A0AAD7V543_9FUNG</name>
<reference evidence="9 10" key="1">
    <citation type="submission" date="2023-03" db="EMBL/GenBank/DDBJ databases">
        <title>Genome sequence of Lichtheimia ornata CBS 291.66.</title>
        <authorList>
            <person name="Mohabir J.T."/>
            <person name="Shea T.P."/>
            <person name="Kurbessoian T."/>
            <person name="Berby B."/>
            <person name="Fontaine J."/>
            <person name="Livny J."/>
            <person name="Gnirke A."/>
            <person name="Stajich J.E."/>
            <person name="Cuomo C.A."/>
        </authorList>
    </citation>
    <scope>NUCLEOTIDE SEQUENCE [LARGE SCALE GENOMIC DNA]</scope>
    <source>
        <strain evidence="9">CBS 291.66</strain>
    </source>
</reference>
<dbReference type="GO" id="GO:0032934">
    <property type="term" value="F:sterol binding"/>
    <property type="evidence" value="ECO:0007669"/>
    <property type="project" value="TreeGrafter"/>
</dbReference>
<dbReference type="EMBL" id="JARTCD010000022">
    <property type="protein sequence ID" value="KAJ8658783.1"/>
    <property type="molecule type" value="Genomic_DNA"/>
</dbReference>
<dbReference type="InterPro" id="IPR037239">
    <property type="entry name" value="OSBP_sf"/>
</dbReference>
<dbReference type="InterPro" id="IPR000648">
    <property type="entry name" value="Oxysterol-bd"/>
</dbReference>
<dbReference type="InterPro" id="IPR036598">
    <property type="entry name" value="GOLD_dom_sf"/>
</dbReference>
<dbReference type="FunFam" id="2.40.160.120:FF:000001">
    <property type="entry name" value="Oxysterol-binding protein"/>
    <property type="match status" value="1"/>
</dbReference>
<keyword evidence="10" id="KW-1185">Reference proteome</keyword>
<proteinExistence type="inferred from homology"/>
<dbReference type="Pfam" id="PF01237">
    <property type="entry name" value="Oxysterol_BP"/>
    <property type="match status" value="1"/>
</dbReference>
<dbReference type="PANTHER" id="PTHR10972:SF203">
    <property type="entry name" value="OXYSTEROL-BINDING PROTEIN HOMOLOG 3"/>
    <property type="match status" value="1"/>
</dbReference>
<dbReference type="SUPFAM" id="SSF50729">
    <property type="entry name" value="PH domain-like"/>
    <property type="match status" value="1"/>
</dbReference>
<dbReference type="GO" id="GO:0097038">
    <property type="term" value="C:perinuclear endoplasmic reticulum"/>
    <property type="evidence" value="ECO:0007669"/>
    <property type="project" value="TreeGrafter"/>
</dbReference>
<dbReference type="Pfam" id="PF15409">
    <property type="entry name" value="PH_8"/>
    <property type="match status" value="1"/>
</dbReference>
<evidence type="ECO:0000313" key="9">
    <source>
        <dbReference type="EMBL" id="KAJ8658783.1"/>
    </source>
</evidence>
<dbReference type="GeneID" id="83212921"/>
<dbReference type="SUPFAM" id="SSF144000">
    <property type="entry name" value="Oxysterol-binding protein-like"/>
    <property type="match status" value="1"/>
</dbReference>
<keyword evidence="4" id="KW-0446">Lipid-binding</keyword>
<evidence type="ECO:0000256" key="4">
    <source>
        <dbReference type="ARBA" id="ARBA00023121"/>
    </source>
</evidence>
<evidence type="ECO:0000256" key="3">
    <source>
        <dbReference type="ARBA" id="ARBA00023055"/>
    </source>
</evidence>
<dbReference type="GO" id="GO:0006897">
    <property type="term" value="P:endocytosis"/>
    <property type="evidence" value="ECO:0007669"/>
    <property type="project" value="TreeGrafter"/>
</dbReference>
<dbReference type="InterPro" id="IPR011993">
    <property type="entry name" value="PH-like_dom_sf"/>
</dbReference>
<dbReference type="CDD" id="cd13289">
    <property type="entry name" value="PH_Osh3p_yeast"/>
    <property type="match status" value="1"/>
</dbReference>
<feature type="region of interest" description="Disordered" evidence="6">
    <location>
        <begin position="382"/>
        <end position="403"/>
    </location>
</feature>
<evidence type="ECO:0000259" key="8">
    <source>
        <dbReference type="PROSITE" id="PS50866"/>
    </source>
</evidence>
<sequence length="870" mass="98392">MEVVQVQPRDSYLHYIYVPSKGTAIRWSFTTRRNNIAFGVYRRRGQAPLPSSSEIIFHAQQQRQHSAGELLLNDNGSLRKHQDDDESENGNGHAPSLNGSIAGRPRAKSVASTKLREQGLDEIIPIQHMNSSSVKIEGSYVVEEPGNYVLVFDNTFSRNKAKTLTFSVALVEGGMQSSASQYEISGWLLKKKRKKMQGWAKRWFQLSPSGVLSYSISPTSVTRGSIQIMLATISSNPDQRLIHIDSGTMLYHLKTLTTEDHDRWTDAFRAYRSGGNVDVNGNGTDPLASSDEQSSPLHQEIDRGLQSARGLGATVDRFAENINVLKALLDQVSHVPGTQELTPKIAGLTQQLERDRNEISTYTKEQQNHWQVIHEALSNTTHSAPTYQNGEFEPSSDLNRMSTSARSSVSDLFYDAEDIILSGGDDDFLEEGDEEEGNDDSSDDDEDTETNEQESDGSLELSIAGDVVRRNCLPSHAVGDVGSALSVFRKNVGKDLSTISMPISMNEPLSMLQRACEELEYCDLLDKASTLSDSMDRLIHIAIFAVSSYASSQYRTGRKPFNPMMTETYECIRPDKGFRFISEKVSHNPLIVAAYAEAKKYKYWQSTKIKSKFWGKSMEFMTEGTFHVTLTGQDDHFTYNKPSSWMRNMIAGEKYLETAGEMRVTNHATGEYATVTFKEGTGGGLFGAPSNRNDIVATFFDSNGKKCRRVVGKWSDKLSEEVDMNKRKLNVLWTANPPGLEDYSKYYGFTRYCVELNEITEIERDKIPITDTRYRPDQRLYENGLVDEADAEKQRIEQKQRERRKEFEQQGVVWKPRWFTLQQDAYADPSFIPQPEDSPTPNTPQSFQYTGQYWQCRETGQWPSDMFELW</sequence>
<feature type="region of interest" description="Disordered" evidence="6">
    <location>
        <begin position="76"/>
        <end position="111"/>
    </location>
</feature>
<dbReference type="Gene3D" id="2.30.29.30">
    <property type="entry name" value="Pleckstrin-homology domain (PH domain)/Phosphotyrosine-binding domain (PTB)"/>
    <property type="match status" value="1"/>
</dbReference>
<feature type="compositionally biased region" description="Acidic residues" evidence="6">
    <location>
        <begin position="424"/>
        <end position="457"/>
    </location>
</feature>
<dbReference type="PROSITE" id="PS50866">
    <property type="entry name" value="GOLD"/>
    <property type="match status" value="1"/>
</dbReference>
<evidence type="ECO:0000256" key="6">
    <source>
        <dbReference type="SAM" id="MobiDB-lite"/>
    </source>
</evidence>
<dbReference type="InterPro" id="IPR009038">
    <property type="entry name" value="GOLD_dom"/>
</dbReference>
<dbReference type="Gene3D" id="2.40.160.120">
    <property type="match status" value="1"/>
</dbReference>
<feature type="region of interest" description="Disordered" evidence="6">
    <location>
        <begin position="829"/>
        <end position="848"/>
    </location>
</feature>
<dbReference type="SMART" id="SM00233">
    <property type="entry name" value="PH"/>
    <property type="match status" value="1"/>
</dbReference>
<dbReference type="GO" id="GO:0006887">
    <property type="term" value="P:exocytosis"/>
    <property type="evidence" value="ECO:0007669"/>
    <property type="project" value="TreeGrafter"/>
</dbReference>
<dbReference type="RefSeq" id="XP_058343696.1">
    <property type="nucleotide sequence ID" value="XM_058485549.1"/>
</dbReference>
<dbReference type="PROSITE" id="PS50003">
    <property type="entry name" value="PH_DOMAIN"/>
    <property type="match status" value="1"/>
</dbReference>
<keyword evidence="2" id="KW-0813">Transport</keyword>
<evidence type="ECO:0008006" key="11">
    <source>
        <dbReference type="Google" id="ProtNLM"/>
    </source>
</evidence>
<comment type="similarity">
    <text evidence="1">Belongs to the OSBP family.</text>
</comment>
<dbReference type="GO" id="GO:0030011">
    <property type="term" value="P:maintenance of cell polarity"/>
    <property type="evidence" value="ECO:0007669"/>
    <property type="project" value="TreeGrafter"/>
</dbReference>
<dbReference type="InterPro" id="IPR041680">
    <property type="entry name" value="PH_8"/>
</dbReference>
<keyword evidence="3" id="KW-0445">Lipid transport</keyword>
<dbReference type="InterPro" id="IPR001849">
    <property type="entry name" value="PH_domain"/>
</dbReference>
<dbReference type="Proteomes" id="UP001234581">
    <property type="component" value="Unassembled WGS sequence"/>
</dbReference>
<evidence type="ECO:0000256" key="5">
    <source>
        <dbReference type="SAM" id="Coils"/>
    </source>
</evidence>
<keyword evidence="5" id="KW-0175">Coiled coil</keyword>
<dbReference type="GO" id="GO:0005829">
    <property type="term" value="C:cytosol"/>
    <property type="evidence" value="ECO:0007669"/>
    <property type="project" value="TreeGrafter"/>
</dbReference>
<feature type="domain" description="GOLD" evidence="8">
    <location>
        <begin position="1"/>
        <end position="170"/>
    </location>
</feature>
<dbReference type="Gene3D" id="2.60.120.680">
    <property type="entry name" value="GOLD domain"/>
    <property type="match status" value="1"/>
</dbReference>
<dbReference type="GO" id="GO:0005886">
    <property type="term" value="C:plasma membrane"/>
    <property type="evidence" value="ECO:0007669"/>
    <property type="project" value="TreeGrafter"/>
</dbReference>
<dbReference type="AlphaFoldDB" id="A0AAD7V543"/>
<comment type="caution">
    <text evidence="9">The sequence shown here is derived from an EMBL/GenBank/DDBJ whole genome shotgun (WGS) entry which is preliminary data.</text>
</comment>
<feature type="region of interest" description="Disordered" evidence="6">
    <location>
        <begin position="275"/>
        <end position="296"/>
    </location>
</feature>
<feature type="domain" description="PH" evidence="7">
    <location>
        <begin position="181"/>
        <end position="273"/>
    </location>
</feature>
<feature type="region of interest" description="Disordered" evidence="6">
    <location>
        <begin position="424"/>
        <end position="460"/>
    </location>
</feature>
<dbReference type="GO" id="GO:0035621">
    <property type="term" value="P:ER to Golgi ceramide transport"/>
    <property type="evidence" value="ECO:0007669"/>
    <property type="project" value="TreeGrafter"/>
</dbReference>
<dbReference type="GO" id="GO:0034727">
    <property type="term" value="P:piecemeal microautophagy of the nucleus"/>
    <property type="evidence" value="ECO:0007669"/>
    <property type="project" value="TreeGrafter"/>
</dbReference>
<evidence type="ECO:0000259" key="7">
    <source>
        <dbReference type="PROSITE" id="PS50003"/>
    </source>
</evidence>
<feature type="coiled-coil region" evidence="5">
    <location>
        <begin position="782"/>
        <end position="809"/>
    </location>
</feature>
<gene>
    <name evidence="9" type="ORF">O0I10_005509</name>
</gene>
<dbReference type="Pfam" id="PF13897">
    <property type="entry name" value="GOLD_2"/>
    <property type="match status" value="1"/>
</dbReference>